<dbReference type="InterPro" id="IPR010994">
    <property type="entry name" value="RuvA_2-like"/>
</dbReference>
<dbReference type="InterPro" id="IPR013849">
    <property type="entry name" value="DNA_helicase_Holl-junc_RuvA_I"/>
</dbReference>
<dbReference type="HAMAP" id="MF_00031">
    <property type="entry name" value="DNA_HJ_migration_RuvA"/>
    <property type="match status" value="1"/>
</dbReference>
<evidence type="ECO:0000256" key="1">
    <source>
        <dbReference type="ARBA" id="ARBA00022490"/>
    </source>
</evidence>
<dbReference type="Gene3D" id="2.40.50.140">
    <property type="entry name" value="Nucleic acid-binding proteins"/>
    <property type="match status" value="1"/>
</dbReference>
<evidence type="ECO:0000313" key="7">
    <source>
        <dbReference type="EMBL" id="CAB4568375.1"/>
    </source>
</evidence>
<dbReference type="SUPFAM" id="SSF50249">
    <property type="entry name" value="Nucleic acid-binding proteins"/>
    <property type="match status" value="1"/>
</dbReference>
<keyword evidence="4" id="KW-0234">DNA repair</keyword>
<proteinExistence type="inferred from homology"/>
<dbReference type="GO" id="GO:0005524">
    <property type="term" value="F:ATP binding"/>
    <property type="evidence" value="ECO:0007669"/>
    <property type="project" value="InterPro"/>
</dbReference>
<dbReference type="EMBL" id="CAEZST010000010">
    <property type="protein sequence ID" value="CAB4546767.1"/>
    <property type="molecule type" value="Genomic_DNA"/>
</dbReference>
<protein>
    <submittedName>
        <fullName evidence="7">Unannotated protein</fullName>
    </submittedName>
</protein>
<keyword evidence="2" id="KW-0227">DNA damage</keyword>
<dbReference type="InterPro" id="IPR000085">
    <property type="entry name" value="RuvA"/>
</dbReference>
<evidence type="ECO:0000256" key="4">
    <source>
        <dbReference type="ARBA" id="ARBA00023204"/>
    </source>
</evidence>
<evidence type="ECO:0000256" key="2">
    <source>
        <dbReference type="ARBA" id="ARBA00022763"/>
    </source>
</evidence>
<evidence type="ECO:0000259" key="5">
    <source>
        <dbReference type="SMART" id="SM00278"/>
    </source>
</evidence>
<organism evidence="7">
    <name type="scientific">freshwater metagenome</name>
    <dbReference type="NCBI Taxonomy" id="449393"/>
    <lineage>
        <taxon>unclassified sequences</taxon>
        <taxon>metagenomes</taxon>
        <taxon>ecological metagenomes</taxon>
    </lineage>
</organism>
<gene>
    <name evidence="6" type="ORF">UFOPK1503_00704</name>
    <name evidence="7" type="ORF">UFOPK1693_00508</name>
</gene>
<dbReference type="SUPFAM" id="SSF47781">
    <property type="entry name" value="RuvA domain 2-like"/>
    <property type="match status" value="1"/>
</dbReference>
<name>A0A6J6DZF4_9ZZZZ</name>
<dbReference type="NCBIfam" id="TIGR00084">
    <property type="entry name" value="ruvA"/>
    <property type="match status" value="1"/>
</dbReference>
<dbReference type="GO" id="GO:0009378">
    <property type="term" value="F:four-way junction helicase activity"/>
    <property type="evidence" value="ECO:0007669"/>
    <property type="project" value="InterPro"/>
</dbReference>
<reference evidence="7" key="1">
    <citation type="submission" date="2020-05" db="EMBL/GenBank/DDBJ databases">
        <authorList>
            <person name="Chiriac C."/>
            <person name="Salcher M."/>
            <person name="Ghai R."/>
            <person name="Kavagutti S V."/>
        </authorList>
    </citation>
    <scope>NUCLEOTIDE SEQUENCE</scope>
</reference>
<feature type="domain" description="Helix-hairpin-helix DNA-binding motif class 1" evidence="5">
    <location>
        <begin position="107"/>
        <end position="126"/>
    </location>
</feature>
<dbReference type="InterPro" id="IPR003583">
    <property type="entry name" value="Hlx-hairpin-Hlx_DNA-bd_motif"/>
</dbReference>
<dbReference type="GO" id="GO:0003677">
    <property type="term" value="F:DNA binding"/>
    <property type="evidence" value="ECO:0007669"/>
    <property type="project" value="UniProtKB-KW"/>
</dbReference>
<dbReference type="GO" id="GO:0006281">
    <property type="term" value="P:DNA repair"/>
    <property type="evidence" value="ECO:0007669"/>
    <property type="project" value="UniProtKB-KW"/>
</dbReference>
<dbReference type="SMART" id="SM00278">
    <property type="entry name" value="HhH1"/>
    <property type="match status" value="2"/>
</dbReference>
<feature type="domain" description="Helix-hairpin-helix DNA-binding motif class 1" evidence="5">
    <location>
        <begin position="72"/>
        <end position="91"/>
    </location>
</feature>
<keyword evidence="1" id="KW-0963">Cytoplasm</keyword>
<keyword evidence="3" id="KW-0238">DNA-binding</keyword>
<dbReference type="Gene3D" id="1.10.150.20">
    <property type="entry name" value="5' to 3' exonuclease, C-terminal subdomain"/>
    <property type="match status" value="1"/>
</dbReference>
<dbReference type="InterPro" id="IPR012340">
    <property type="entry name" value="NA-bd_OB-fold"/>
</dbReference>
<dbReference type="Pfam" id="PF14520">
    <property type="entry name" value="HHH_5"/>
    <property type="match status" value="1"/>
</dbReference>
<dbReference type="AlphaFoldDB" id="A0A6J6DZF4"/>
<sequence>MISILSGRVLELGTESVTVSVAGVGFEVAVAPRHLMHLSEGLETTLHTRMIVREDDISLFGFTTRLEREQFDLLCSVSGIGPKLAMTVISGLDPETFSAAISNQDEQVFRNISGIGPKTAKLILISLTGKTQLVVSPTAHRVLLALKQLGTDESIARSALSKLDTKLSESEMLKAALKIISERG</sequence>
<evidence type="ECO:0000256" key="3">
    <source>
        <dbReference type="ARBA" id="ARBA00023125"/>
    </source>
</evidence>
<dbReference type="GO" id="GO:0006310">
    <property type="term" value="P:DNA recombination"/>
    <property type="evidence" value="ECO:0007669"/>
    <property type="project" value="InterPro"/>
</dbReference>
<evidence type="ECO:0000313" key="6">
    <source>
        <dbReference type="EMBL" id="CAB4546767.1"/>
    </source>
</evidence>
<accession>A0A6J6DZF4</accession>
<dbReference type="EMBL" id="CAEZTO010000004">
    <property type="protein sequence ID" value="CAB4568375.1"/>
    <property type="molecule type" value="Genomic_DNA"/>
</dbReference>
<dbReference type="Pfam" id="PF01330">
    <property type="entry name" value="RuvA_N"/>
    <property type="match status" value="1"/>
</dbReference>